<dbReference type="GO" id="GO:0005886">
    <property type="term" value="C:plasma membrane"/>
    <property type="evidence" value="ECO:0007669"/>
    <property type="project" value="UniProtKB-SubCell"/>
</dbReference>
<dbReference type="PROSITE" id="PS00217">
    <property type="entry name" value="SUGAR_TRANSPORT_2"/>
    <property type="match status" value="1"/>
</dbReference>
<feature type="transmembrane region" description="Helical" evidence="5">
    <location>
        <begin position="328"/>
        <end position="351"/>
    </location>
</feature>
<comment type="caution">
    <text evidence="7">The sequence shown here is derived from an EMBL/GenBank/DDBJ whole genome shotgun (WGS) entry which is preliminary data.</text>
</comment>
<dbReference type="Proteomes" id="UP000466345">
    <property type="component" value="Unassembled WGS sequence"/>
</dbReference>
<feature type="transmembrane region" description="Helical" evidence="5">
    <location>
        <begin position="54"/>
        <end position="73"/>
    </location>
</feature>
<dbReference type="InterPro" id="IPR005829">
    <property type="entry name" value="Sugar_transporter_CS"/>
</dbReference>
<dbReference type="InterPro" id="IPR011701">
    <property type="entry name" value="MFS"/>
</dbReference>
<dbReference type="AlphaFoldDB" id="A0A7K0CSW6"/>
<keyword evidence="2 5" id="KW-0812">Transmembrane</keyword>
<evidence type="ECO:0000313" key="7">
    <source>
        <dbReference type="EMBL" id="MQY16575.1"/>
    </source>
</evidence>
<comment type="subcellular location">
    <subcellularLocation>
        <location evidence="1">Cell membrane</location>
        <topology evidence="1">Multi-pass membrane protein</topology>
    </subcellularLocation>
</comment>
<dbReference type="InterPro" id="IPR036259">
    <property type="entry name" value="MFS_trans_sf"/>
</dbReference>
<evidence type="ECO:0000256" key="1">
    <source>
        <dbReference type="ARBA" id="ARBA00004651"/>
    </source>
</evidence>
<evidence type="ECO:0000259" key="6">
    <source>
        <dbReference type="PROSITE" id="PS50850"/>
    </source>
</evidence>
<feature type="transmembrane region" description="Helical" evidence="5">
    <location>
        <begin position="138"/>
        <end position="158"/>
    </location>
</feature>
<feature type="transmembrane region" description="Helical" evidence="5">
    <location>
        <begin position="274"/>
        <end position="297"/>
    </location>
</feature>
<dbReference type="PROSITE" id="PS00216">
    <property type="entry name" value="SUGAR_TRANSPORT_1"/>
    <property type="match status" value="1"/>
</dbReference>
<feature type="transmembrane region" description="Helical" evidence="5">
    <location>
        <begin position="363"/>
        <end position="385"/>
    </location>
</feature>
<gene>
    <name evidence="7" type="primary">genK</name>
    <name evidence="7" type="ORF">SRB5_67760</name>
</gene>
<dbReference type="RefSeq" id="WP_153457412.1">
    <property type="nucleotide sequence ID" value="NZ_WEGJ01000061.1"/>
</dbReference>
<dbReference type="OrthoDB" id="9787026at2"/>
<dbReference type="Gene3D" id="1.20.1250.20">
    <property type="entry name" value="MFS general substrate transporter like domains"/>
    <property type="match status" value="1"/>
</dbReference>
<feature type="transmembrane region" description="Helical" evidence="5">
    <location>
        <begin position="12"/>
        <end position="34"/>
    </location>
</feature>
<evidence type="ECO:0000313" key="8">
    <source>
        <dbReference type="Proteomes" id="UP000466345"/>
    </source>
</evidence>
<feature type="transmembrane region" description="Helical" evidence="5">
    <location>
        <begin position="106"/>
        <end position="126"/>
    </location>
</feature>
<keyword evidence="4 5" id="KW-0472">Membrane</keyword>
<dbReference type="EMBL" id="WEGJ01000061">
    <property type="protein sequence ID" value="MQY16575.1"/>
    <property type="molecule type" value="Genomic_DNA"/>
</dbReference>
<feature type="transmembrane region" description="Helical" evidence="5">
    <location>
        <begin position="231"/>
        <end position="254"/>
    </location>
</feature>
<dbReference type="PANTHER" id="PTHR23508:SF10">
    <property type="entry name" value="CARBOXYLIC ACID TRANSPORTER PROTEIN HOMOLOG"/>
    <property type="match status" value="1"/>
</dbReference>
<feature type="transmembrane region" description="Helical" evidence="5">
    <location>
        <begin position="82"/>
        <end position="100"/>
    </location>
</feature>
<feature type="transmembrane region" description="Helical" evidence="5">
    <location>
        <begin position="397"/>
        <end position="417"/>
    </location>
</feature>
<dbReference type="Pfam" id="PF07690">
    <property type="entry name" value="MFS_1"/>
    <property type="match status" value="2"/>
</dbReference>
<dbReference type="InterPro" id="IPR020846">
    <property type="entry name" value="MFS_dom"/>
</dbReference>
<keyword evidence="8" id="KW-1185">Reference proteome</keyword>
<dbReference type="PANTHER" id="PTHR23508">
    <property type="entry name" value="CARBOXYLIC ACID TRANSPORTER PROTEIN HOMOLOG"/>
    <property type="match status" value="1"/>
</dbReference>
<feature type="transmembrane region" description="Helical" evidence="5">
    <location>
        <begin position="304"/>
        <end position="322"/>
    </location>
</feature>
<keyword evidence="3 5" id="KW-1133">Transmembrane helix</keyword>
<accession>A0A7K0CSW6</accession>
<evidence type="ECO:0000256" key="4">
    <source>
        <dbReference type="ARBA" id="ARBA00023136"/>
    </source>
</evidence>
<name>A0A7K0CSW6_9ACTN</name>
<sequence>MTESVRKRPAWLVIVLCWAIVIFDGYDLIVYGTTIPALTTLKEWDLSVDAAGNIGSLAFAGMLVGALFAGFIADKLGRRKTIIFSVIWFSVFTGVCGWASGPVMFGAFRVLGGLGLGALVPSANAIAAEYVPAKYRSVASTAMMSGVPVGGSIAAAVGLKALPDLGWESLYYLAFTGLILAVVAAVALPESPVWLRTRGRIADAERLEATYSLPPARVEKKSVSALEILRAPYLATTLLFFVATTATMFAWFGLGTWLPKLTKADVRFDLGSDPLTYLLALNLGAIAASVVTAWLATRFGALKVGIVAAAVGAVSLFVLTTFPSSIVVVYLLLVLAGVGSHGTLCLIISAIADHYPDRARATALGSSLGGGRLGAVFGPSVAGWLLDRNPDSATSSIVMFAIASALGAVLLLATLVVSSKAKADAPTTTPAPEPAAV</sequence>
<organism evidence="7 8">
    <name type="scientific">Streptomyces smaragdinus</name>
    <dbReference type="NCBI Taxonomy" id="2585196"/>
    <lineage>
        <taxon>Bacteria</taxon>
        <taxon>Bacillati</taxon>
        <taxon>Actinomycetota</taxon>
        <taxon>Actinomycetes</taxon>
        <taxon>Kitasatosporales</taxon>
        <taxon>Streptomycetaceae</taxon>
        <taxon>Streptomyces</taxon>
    </lineage>
</organism>
<feature type="domain" description="Major facilitator superfamily (MFS) profile" evidence="6">
    <location>
        <begin position="13"/>
        <end position="422"/>
    </location>
</feature>
<dbReference type="GO" id="GO:0046943">
    <property type="term" value="F:carboxylic acid transmembrane transporter activity"/>
    <property type="evidence" value="ECO:0007669"/>
    <property type="project" value="TreeGrafter"/>
</dbReference>
<dbReference type="PROSITE" id="PS50850">
    <property type="entry name" value="MFS"/>
    <property type="match status" value="1"/>
</dbReference>
<reference evidence="7 8" key="1">
    <citation type="submission" date="2019-10" db="EMBL/GenBank/DDBJ databases">
        <title>Streptomyces smaragdinus sp. nov. and Streptomyces fabii sp. nov., isolated from the gut of fungus growing-termite Macrotermes natalensis.</title>
        <authorList>
            <person name="Schwitalla J."/>
            <person name="Benndorf R."/>
            <person name="Martin K."/>
            <person name="De Beer W."/>
            <person name="Kaster A.-K."/>
            <person name="Vollmers J."/>
            <person name="Poulsen M."/>
            <person name="Beemelmanns C."/>
        </authorList>
    </citation>
    <scope>NUCLEOTIDE SEQUENCE [LARGE SCALE GENOMIC DNA]</scope>
    <source>
        <strain evidence="7 8">RB5</strain>
    </source>
</reference>
<proteinExistence type="predicted"/>
<dbReference type="SUPFAM" id="SSF103473">
    <property type="entry name" value="MFS general substrate transporter"/>
    <property type="match status" value="1"/>
</dbReference>
<protein>
    <submittedName>
        <fullName evidence="7">Gentisate transporter</fullName>
    </submittedName>
</protein>
<feature type="transmembrane region" description="Helical" evidence="5">
    <location>
        <begin position="170"/>
        <end position="188"/>
    </location>
</feature>
<evidence type="ECO:0000256" key="2">
    <source>
        <dbReference type="ARBA" id="ARBA00022692"/>
    </source>
</evidence>
<evidence type="ECO:0000256" key="3">
    <source>
        <dbReference type="ARBA" id="ARBA00022989"/>
    </source>
</evidence>
<evidence type="ECO:0000256" key="5">
    <source>
        <dbReference type="SAM" id="Phobius"/>
    </source>
</evidence>